<organism evidence="1 2">
    <name type="scientific">Persea americana</name>
    <name type="common">Avocado</name>
    <dbReference type="NCBI Taxonomy" id="3435"/>
    <lineage>
        <taxon>Eukaryota</taxon>
        <taxon>Viridiplantae</taxon>
        <taxon>Streptophyta</taxon>
        <taxon>Embryophyta</taxon>
        <taxon>Tracheophyta</taxon>
        <taxon>Spermatophyta</taxon>
        <taxon>Magnoliopsida</taxon>
        <taxon>Magnoliidae</taxon>
        <taxon>Laurales</taxon>
        <taxon>Lauraceae</taxon>
        <taxon>Persea</taxon>
    </lineage>
</organism>
<gene>
    <name evidence="1" type="ORF">MRB53_019477</name>
</gene>
<reference evidence="1 2" key="1">
    <citation type="journal article" date="2022" name="Hortic Res">
        <title>A haplotype resolved chromosomal level avocado genome allows analysis of novel avocado genes.</title>
        <authorList>
            <person name="Nath O."/>
            <person name="Fletcher S.J."/>
            <person name="Hayward A."/>
            <person name="Shaw L.M."/>
            <person name="Masouleh A.K."/>
            <person name="Furtado A."/>
            <person name="Henry R.J."/>
            <person name="Mitter N."/>
        </authorList>
    </citation>
    <scope>NUCLEOTIDE SEQUENCE [LARGE SCALE GENOMIC DNA]</scope>
    <source>
        <strain evidence="2">cv. Hass</strain>
    </source>
</reference>
<dbReference type="EMBL" id="CM056814">
    <property type="protein sequence ID" value="KAJ8626170.1"/>
    <property type="molecule type" value="Genomic_DNA"/>
</dbReference>
<name>A0ACC2KYL8_PERAE</name>
<comment type="caution">
    <text evidence="1">The sequence shown here is derived from an EMBL/GenBank/DDBJ whole genome shotgun (WGS) entry which is preliminary data.</text>
</comment>
<dbReference type="Proteomes" id="UP001234297">
    <property type="component" value="Chromosome 6"/>
</dbReference>
<evidence type="ECO:0000313" key="2">
    <source>
        <dbReference type="Proteomes" id="UP001234297"/>
    </source>
</evidence>
<proteinExistence type="predicted"/>
<evidence type="ECO:0000313" key="1">
    <source>
        <dbReference type="EMBL" id="KAJ8626170.1"/>
    </source>
</evidence>
<accession>A0ACC2KYL8</accession>
<keyword evidence="2" id="KW-1185">Reference proteome</keyword>
<protein>
    <submittedName>
        <fullName evidence="1">Uncharacterized protein</fullName>
    </submittedName>
</protein>
<sequence>MEKAPSPEASSSVVTAAGRRVMGERVGEGLGLGLVPQKLARIETFPFRMMHPLACSSVGPTFNNGTDLYDAAGTAASAVARTLPLQPFQTAIRYPGVGMAASMGFPFTTLQWQELQRQALIYKYMVCSMPVPPELLMPICSSRNLTDPTTAVASHSNMGRTACFNLRFSSSIDPEPGRCRRTDGKKWRCSRDVAPDQKYCERHMHRGRPRSRKPVEVPAQNQPRPTQTTAPTNPDTIVALSNLGTPVAPSLLHQHHHQHQTPGYFRNPDNNFPSPSIVSTSTVTEKEPRYLDPMAANHPWQLMHANVGMRTSSCGETNAPVLQPYDDHLRLNYTDFGSVGVGTEPNDQCSLYLNNNFTSLEGPDSNRRQPSRGFIDAWSIASRENPTTPGTTTASELSNNGSIKSPVLRGKNLPFSSLTLSMPSCDGTTLEDMDQIEMGLGVNDSEQDGIGSLKQQPSSWINPIPWLSSTPLGGPLGEVLQSSAAGGSNSASPQACNSSKSPCEGGLNLLTDGWGDVGSTLERPPRLDSSPSGVLHRTLVSPSDSSSSSSPTFTAAKSEIALQWLCNSKPSS</sequence>